<reference evidence="1 2" key="1">
    <citation type="submission" date="2018-07" db="EMBL/GenBank/DDBJ databases">
        <title>Section-level genome sequencing of Aspergillus section Nigri to investigate inter- and intra-species variation.</title>
        <authorList>
            <consortium name="DOE Joint Genome Institute"/>
            <person name="Vesth T.C."/>
            <person name="Nybo J.L."/>
            <person name="Theobald S."/>
            <person name="Frisvad J.C."/>
            <person name="Larsen T.O."/>
            <person name="Nielsen K.F."/>
            <person name="Hoof J.B."/>
            <person name="Brandl J."/>
            <person name="Salamov A."/>
            <person name="Riley R."/>
            <person name="Gladden J.M."/>
            <person name="Phatale P."/>
            <person name="Nielsen M.T."/>
            <person name="Lyhne E.K."/>
            <person name="Kogle M.E."/>
            <person name="Strasser K."/>
            <person name="McDonnell E."/>
            <person name="Barry K."/>
            <person name="Clum A."/>
            <person name="Chen C."/>
            <person name="Nolan M."/>
            <person name="Sandor L."/>
            <person name="Kuo A."/>
            <person name="Lipzen A."/>
            <person name="Hainaut M."/>
            <person name="Drula E."/>
            <person name="Tsang A."/>
            <person name="Magnuson J.K."/>
            <person name="Henrissat B."/>
            <person name="Wiebenga A."/>
            <person name="Simmons B.A."/>
            <person name="Makela M.R."/>
            <person name="De vries R.P."/>
            <person name="Grigoriev I.V."/>
            <person name="Mortensen U.H."/>
            <person name="Baker S.E."/>
            <person name="Andersen M.R."/>
        </authorList>
    </citation>
    <scope>NUCLEOTIDE SEQUENCE [LARGE SCALE GENOMIC DNA]</scope>
    <source>
        <strain evidence="1 2">ATCC 13496</strain>
    </source>
</reference>
<name>A0A370CDD5_ASPNG</name>
<proteinExistence type="predicted"/>
<sequence>MACNSGSPFKHNVYISGPKYPDGSGSRVLSEVNSSQAREYYHAYYFSYIENENDNKPFEKTKLQHPGKMFGVYIGRLKFMAQALDKAGINNVLWGDAVKSLLIHPEIPKRIDYIVSDGMTGKACQALLADGLEACKRGEQCMVKQPWNGPVAAAHAHLCSSGIGEIDLPVVFWDKSSLLFAFPDLPSSPLSSDDPYYMPIRIPRTHYDPTARCPPLDLVPARMIRPVKTVEALIWLMCRDRTPNGQLERGWEDEWVKALEFWLQEATRLAEKGLFALDELRPDFAPLWYFFCNGEVSRTSKQYRACYLRLQEKLRAENALPLTPQMRNEKSQAVHLKWSMKKV</sequence>
<evidence type="ECO:0000313" key="1">
    <source>
        <dbReference type="EMBL" id="RDH25697.1"/>
    </source>
</evidence>
<accession>A0A370CDD5</accession>
<protein>
    <submittedName>
        <fullName evidence="1">Uncharacterized protein</fullName>
    </submittedName>
</protein>
<evidence type="ECO:0000313" key="2">
    <source>
        <dbReference type="Proteomes" id="UP000253845"/>
    </source>
</evidence>
<organism evidence="1 2">
    <name type="scientific">Aspergillus niger ATCC 13496</name>
    <dbReference type="NCBI Taxonomy" id="1353008"/>
    <lineage>
        <taxon>Eukaryota</taxon>
        <taxon>Fungi</taxon>
        <taxon>Dikarya</taxon>
        <taxon>Ascomycota</taxon>
        <taxon>Pezizomycotina</taxon>
        <taxon>Eurotiomycetes</taxon>
        <taxon>Eurotiomycetidae</taxon>
        <taxon>Eurotiales</taxon>
        <taxon>Aspergillaceae</taxon>
        <taxon>Aspergillus</taxon>
        <taxon>Aspergillus subgen. Circumdati</taxon>
    </lineage>
</organism>
<dbReference type="EMBL" id="KZ851899">
    <property type="protein sequence ID" value="RDH25697.1"/>
    <property type="molecule type" value="Genomic_DNA"/>
</dbReference>
<dbReference type="AlphaFoldDB" id="A0A370CDD5"/>
<dbReference type="VEuPathDB" id="FungiDB:M747DRAFT_347751"/>
<dbReference type="Proteomes" id="UP000253845">
    <property type="component" value="Unassembled WGS sequence"/>
</dbReference>
<gene>
    <name evidence="1" type="ORF">M747DRAFT_347751</name>
</gene>